<comment type="caution">
    <text evidence="2">The sequence shown here is derived from an EMBL/GenBank/DDBJ whole genome shotgun (WGS) entry which is preliminary data.</text>
</comment>
<accession>A0A1Y2MRT8</accession>
<keyword evidence="1" id="KW-0812">Transmembrane</keyword>
<proteinExistence type="predicted"/>
<dbReference type="Proteomes" id="UP000194360">
    <property type="component" value="Unassembled WGS sequence"/>
</dbReference>
<evidence type="ECO:0008006" key="4">
    <source>
        <dbReference type="Google" id="ProtNLM"/>
    </source>
</evidence>
<keyword evidence="3" id="KW-1185">Reference proteome</keyword>
<keyword evidence="1" id="KW-0472">Membrane</keyword>
<protein>
    <recommendedName>
        <fullName evidence="4">DUF3040 domain-containing protein</fullName>
    </recommendedName>
</protein>
<dbReference type="AlphaFoldDB" id="A0A1Y2MRT8"/>
<evidence type="ECO:0000256" key="1">
    <source>
        <dbReference type="SAM" id="Phobius"/>
    </source>
</evidence>
<feature type="transmembrane region" description="Helical" evidence="1">
    <location>
        <begin position="49"/>
        <end position="69"/>
    </location>
</feature>
<reference evidence="2 3" key="1">
    <citation type="submission" date="2016-09" db="EMBL/GenBank/DDBJ databases">
        <title>Pseudonocardia autotrophica DSM535, a candidate organism with high potential of specific P450 cytochromes.</title>
        <authorList>
            <person name="Grumaz C."/>
            <person name="Vainshtein Y."/>
            <person name="Kirstahler P."/>
            <person name="Sohn K."/>
        </authorList>
    </citation>
    <scope>NUCLEOTIDE SEQUENCE [LARGE SCALE GENOMIC DNA]</scope>
    <source>
        <strain evidence="2 3">DSM 535</strain>
    </source>
</reference>
<evidence type="ECO:0000313" key="3">
    <source>
        <dbReference type="Proteomes" id="UP000194360"/>
    </source>
</evidence>
<dbReference type="RefSeq" id="WP_232021314.1">
    <property type="nucleotide sequence ID" value="NZ_AP018920.1"/>
</dbReference>
<evidence type="ECO:0000313" key="2">
    <source>
        <dbReference type="EMBL" id="OSY37936.1"/>
    </source>
</evidence>
<keyword evidence="1" id="KW-1133">Transmembrane helix</keyword>
<name>A0A1Y2MRT8_PSEAH</name>
<dbReference type="EMBL" id="MIGB01000026">
    <property type="protein sequence ID" value="OSY37936.1"/>
    <property type="molecule type" value="Genomic_DNA"/>
</dbReference>
<feature type="transmembrane region" description="Helical" evidence="1">
    <location>
        <begin position="75"/>
        <end position="92"/>
    </location>
</feature>
<organism evidence="2 3">
    <name type="scientific">Pseudonocardia autotrophica</name>
    <name type="common">Amycolata autotrophica</name>
    <name type="synonym">Nocardia autotrophica</name>
    <dbReference type="NCBI Taxonomy" id="2074"/>
    <lineage>
        <taxon>Bacteria</taxon>
        <taxon>Bacillati</taxon>
        <taxon>Actinomycetota</taxon>
        <taxon>Actinomycetes</taxon>
        <taxon>Pseudonocardiales</taxon>
        <taxon>Pseudonocardiaceae</taxon>
        <taxon>Pseudonocardia</taxon>
    </lineage>
</organism>
<gene>
    <name evidence="2" type="ORF">BG845_04342</name>
</gene>
<sequence>MSARDELRRVNELHHRAEVQRRAMMTPQERAAADYVLESERTMREGRKAAGETAMAVGVAGFFAAIVAMAALTPWLFLPVLLAGLWAARVVFKIRMGQVNRELSAAPAPWDRN</sequence>